<reference evidence="8 9" key="1">
    <citation type="journal article" date="2023" name="BMC Biotechnol.">
        <title>Vitis rotundifolia cv Carlos genome sequencing.</title>
        <authorList>
            <person name="Huff M."/>
            <person name="Hulse-Kemp A."/>
            <person name="Scheffler B."/>
            <person name="Youngblood R."/>
            <person name="Simpson S."/>
            <person name="Babiker E."/>
            <person name="Staton M."/>
        </authorList>
    </citation>
    <scope>NUCLEOTIDE SEQUENCE [LARGE SCALE GENOMIC DNA]</scope>
    <source>
        <tissue evidence="8">Leaf</tissue>
    </source>
</reference>
<dbReference type="AlphaFoldDB" id="A0AA38ZAE9"/>
<dbReference type="PANTHER" id="PTHR10556:SF35">
    <property type="entry name" value="3-OXO-5-ALPHA-STEROID 4-DEHYDROGENASE FAMILY PROTEIN"/>
    <property type="match status" value="1"/>
</dbReference>
<gene>
    <name evidence="8" type="ORF">PVL29_017296</name>
</gene>
<dbReference type="GO" id="GO:0016020">
    <property type="term" value="C:membrane"/>
    <property type="evidence" value="ECO:0007669"/>
    <property type="project" value="UniProtKB-SubCell"/>
</dbReference>
<evidence type="ECO:0000313" key="8">
    <source>
        <dbReference type="EMBL" id="KAJ9685205.1"/>
    </source>
</evidence>
<keyword evidence="5 6" id="KW-0472">Membrane</keyword>
<evidence type="ECO:0000313" key="9">
    <source>
        <dbReference type="Proteomes" id="UP001168098"/>
    </source>
</evidence>
<feature type="transmembrane region" description="Helical" evidence="6">
    <location>
        <begin position="20"/>
        <end position="40"/>
    </location>
</feature>
<comment type="subcellular location">
    <subcellularLocation>
        <location evidence="1">Membrane</location>
        <topology evidence="1">Multi-pass membrane protein</topology>
    </subcellularLocation>
</comment>
<dbReference type="FunFam" id="1.20.120.1630:FF:000017">
    <property type="entry name" value="3-oxo-5-alpha-steroid 4-dehydrogenase family protein"/>
    <property type="match status" value="1"/>
</dbReference>
<evidence type="ECO:0000256" key="4">
    <source>
        <dbReference type="ARBA" id="ARBA00022989"/>
    </source>
</evidence>
<dbReference type="InterPro" id="IPR039357">
    <property type="entry name" value="SRD5A/TECR"/>
</dbReference>
<dbReference type="PANTHER" id="PTHR10556">
    <property type="entry name" value="3-OXO-5-ALPHA-STEROID 4-DEHYDROGENASE"/>
    <property type="match status" value="1"/>
</dbReference>
<keyword evidence="9" id="KW-1185">Reference proteome</keyword>
<name>A0AA38ZAE9_VITRO</name>
<accession>A0AA38ZAE9</accession>
<evidence type="ECO:0000256" key="5">
    <source>
        <dbReference type="ARBA" id="ARBA00023136"/>
    </source>
</evidence>
<dbReference type="PROSITE" id="PS50244">
    <property type="entry name" value="S5A_REDUCTASE"/>
    <property type="match status" value="1"/>
</dbReference>
<comment type="similarity">
    <text evidence="2">Belongs to the steroid 5-alpha reductase family.</text>
</comment>
<proteinExistence type="inferred from homology"/>
<organism evidence="8 9">
    <name type="scientific">Vitis rotundifolia</name>
    <name type="common">Muscadine grape</name>
    <dbReference type="NCBI Taxonomy" id="103349"/>
    <lineage>
        <taxon>Eukaryota</taxon>
        <taxon>Viridiplantae</taxon>
        <taxon>Streptophyta</taxon>
        <taxon>Embryophyta</taxon>
        <taxon>Tracheophyta</taxon>
        <taxon>Spermatophyta</taxon>
        <taxon>Magnoliopsida</taxon>
        <taxon>eudicotyledons</taxon>
        <taxon>Gunneridae</taxon>
        <taxon>Pentapetalae</taxon>
        <taxon>rosids</taxon>
        <taxon>Vitales</taxon>
        <taxon>Vitaceae</taxon>
        <taxon>Viteae</taxon>
        <taxon>Vitis</taxon>
    </lineage>
</organism>
<dbReference type="InterPro" id="IPR001104">
    <property type="entry name" value="3-oxo-5_a-steroid_4-DH_C"/>
</dbReference>
<evidence type="ECO:0000259" key="7">
    <source>
        <dbReference type="Pfam" id="PF02544"/>
    </source>
</evidence>
<sequence length="293" mass="33334">MIAMVQMKLHAFLYPSSPFITAMSITTFLILSLFGFLEMLGIHLQYSKLWNVNSRRSSIKVSSTAGMLFLYTPAFLFGLSSFGLFPDYDFRCGLVASALTVHFLKRILEVLFIHKYSGGMVLDSGIVISLSYFTSTATTIYSQHLVQGSMEPPIDLKYPGILLFLVGISGNFCHHYLLSKLRGKDEKGYKIPRGGLFHQLICPHYLFEIRVFIGVSFISQTLYSFSFTIGTALYLLGRSYATRKWYLSKFESFPKEIKALLKFCMPLETYICCLLSFHNGLIHNNEFLFSHIV</sequence>
<evidence type="ECO:0000256" key="3">
    <source>
        <dbReference type="ARBA" id="ARBA00022692"/>
    </source>
</evidence>
<feature type="transmembrane region" description="Helical" evidence="6">
    <location>
        <begin position="120"/>
        <end position="141"/>
    </location>
</feature>
<keyword evidence="3 6" id="KW-0812">Transmembrane</keyword>
<dbReference type="Proteomes" id="UP001168098">
    <property type="component" value="Unassembled WGS sequence"/>
</dbReference>
<keyword evidence="4 6" id="KW-1133">Transmembrane helix</keyword>
<feature type="transmembrane region" description="Helical" evidence="6">
    <location>
        <begin position="161"/>
        <end position="179"/>
    </location>
</feature>
<dbReference type="Pfam" id="PF02544">
    <property type="entry name" value="Steroid_dh"/>
    <property type="match status" value="1"/>
</dbReference>
<dbReference type="EMBL" id="JARBHA010000013">
    <property type="protein sequence ID" value="KAJ9685205.1"/>
    <property type="molecule type" value="Genomic_DNA"/>
</dbReference>
<feature type="domain" description="3-oxo-5-alpha-steroid 4-dehydrogenase C-terminal" evidence="7">
    <location>
        <begin position="158"/>
        <end position="263"/>
    </location>
</feature>
<evidence type="ECO:0000256" key="1">
    <source>
        <dbReference type="ARBA" id="ARBA00004141"/>
    </source>
</evidence>
<evidence type="ECO:0000256" key="2">
    <source>
        <dbReference type="ARBA" id="ARBA00007742"/>
    </source>
</evidence>
<feature type="transmembrane region" description="Helical" evidence="6">
    <location>
        <begin position="61"/>
        <end position="82"/>
    </location>
</feature>
<comment type="caution">
    <text evidence="8">The sequence shown here is derived from an EMBL/GenBank/DDBJ whole genome shotgun (WGS) entry which is preliminary data.</text>
</comment>
<dbReference type="GO" id="GO:0006629">
    <property type="term" value="P:lipid metabolic process"/>
    <property type="evidence" value="ECO:0007669"/>
    <property type="project" value="InterPro"/>
</dbReference>
<evidence type="ECO:0000256" key="6">
    <source>
        <dbReference type="SAM" id="Phobius"/>
    </source>
</evidence>
<protein>
    <recommendedName>
        <fullName evidence="7">3-oxo-5-alpha-steroid 4-dehydrogenase C-terminal domain-containing protein</fullName>
    </recommendedName>
</protein>
<dbReference type="GO" id="GO:0016627">
    <property type="term" value="F:oxidoreductase activity, acting on the CH-CH group of donors"/>
    <property type="evidence" value="ECO:0007669"/>
    <property type="project" value="InterPro"/>
</dbReference>
<feature type="transmembrane region" description="Helical" evidence="6">
    <location>
        <begin position="213"/>
        <end position="236"/>
    </location>
</feature>